<dbReference type="GO" id="GO:0016020">
    <property type="term" value="C:membrane"/>
    <property type="evidence" value="ECO:0007669"/>
    <property type="project" value="UniProtKB-SubCell"/>
</dbReference>
<evidence type="ECO:0000256" key="4">
    <source>
        <dbReference type="ARBA" id="ARBA00005172"/>
    </source>
</evidence>
<dbReference type="EMBL" id="MZ748350">
    <property type="protein sequence ID" value="UGY87000.1"/>
    <property type="molecule type" value="mRNA"/>
</dbReference>
<feature type="transmembrane region" description="Helical" evidence="19">
    <location>
        <begin position="37"/>
        <end position="56"/>
    </location>
</feature>
<evidence type="ECO:0000256" key="8">
    <source>
        <dbReference type="ARBA" id="ARBA00012396"/>
    </source>
</evidence>
<feature type="transmembrane region" description="Helical" evidence="19">
    <location>
        <begin position="6"/>
        <end position="25"/>
    </location>
</feature>
<comment type="catalytic activity">
    <reaction evidence="17">
        <text>gamma-carotene = all-trans-beta-carotene</text>
        <dbReference type="Rhea" id="RHEA:32239"/>
        <dbReference type="ChEBI" id="CHEBI:17579"/>
        <dbReference type="ChEBI" id="CHEBI:27740"/>
        <dbReference type="EC" id="5.5.1.19"/>
    </reaction>
</comment>
<dbReference type="Pfam" id="PF00494">
    <property type="entry name" value="SQS_PSY"/>
    <property type="match status" value="1"/>
</dbReference>
<dbReference type="AlphaFoldDB" id="A0A076G5H5"/>
<dbReference type="UniPathway" id="UPA00799">
    <property type="reaction ID" value="UER00773"/>
</dbReference>
<dbReference type="PROSITE" id="PS01045">
    <property type="entry name" value="SQUALEN_PHYTOEN_SYN_2"/>
    <property type="match status" value="1"/>
</dbReference>
<dbReference type="CDD" id="cd00683">
    <property type="entry name" value="Trans_IPPS_HH"/>
    <property type="match status" value="1"/>
</dbReference>
<reference evidence="21" key="2">
    <citation type="submission" date="2014-08" db="EMBL/GenBank/DDBJ databases">
        <authorList>
            <person name="Sharma Rahul"/>
            <person name="Thines Marco"/>
        </authorList>
    </citation>
    <scope>NUCLEOTIDE SEQUENCE</scope>
</reference>
<comment type="catalytic activity">
    <reaction evidence="1">
        <text>2 (2E,6E,10E)-geranylgeranyl diphosphate = 15-cis-phytoene + 2 diphosphate</text>
        <dbReference type="Rhea" id="RHEA:34475"/>
        <dbReference type="ChEBI" id="CHEBI:27787"/>
        <dbReference type="ChEBI" id="CHEBI:33019"/>
        <dbReference type="ChEBI" id="CHEBI:58756"/>
        <dbReference type="EC" id="2.5.1.32"/>
    </reaction>
</comment>
<evidence type="ECO:0000256" key="13">
    <source>
        <dbReference type="ARBA" id="ARBA00022989"/>
    </source>
</evidence>
<evidence type="ECO:0000313" key="21">
    <source>
        <dbReference type="EMBL" id="CED83449.1"/>
    </source>
</evidence>
<comment type="subcellular location">
    <subcellularLocation>
        <location evidence="2">Membrane</location>
        <topology evidence="2">Multi-pass membrane protein</topology>
    </subcellularLocation>
</comment>
<dbReference type="PANTHER" id="PTHR31480">
    <property type="entry name" value="BIFUNCTIONAL LYCOPENE CYCLASE/PHYTOENE SYNTHASE"/>
    <property type="match status" value="1"/>
</dbReference>
<dbReference type="InterPro" id="IPR008949">
    <property type="entry name" value="Isoprenoid_synthase_dom_sf"/>
</dbReference>
<feature type="transmembrane region" description="Helical" evidence="19">
    <location>
        <begin position="84"/>
        <end position="106"/>
    </location>
</feature>
<evidence type="ECO:0000256" key="15">
    <source>
        <dbReference type="ARBA" id="ARBA00023235"/>
    </source>
</evidence>
<accession>A0A076G5H5</accession>
<dbReference type="GO" id="GO:0016872">
    <property type="term" value="F:intramolecular lyase activity"/>
    <property type="evidence" value="ECO:0007669"/>
    <property type="project" value="InterPro"/>
</dbReference>
<evidence type="ECO:0000256" key="5">
    <source>
        <dbReference type="ARBA" id="ARBA00008247"/>
    </source>
</evidence>
<dbReference type="Gene3D" id="1.10.600.10">
    <property type="entry name" value="Farnesyl Diphosphate Synthase"/>
    <property type="match status" value="1"/>
</dbReference>
<dbReference type="GO" id="GO:0051996">
    <property type="term" value="F:squalene synthase [NAD(P)H] activity"/>
    <property type="evidence" value="ECO:0007669"/>
    <property type="project" value="InterPro"/>
</dbReference>
<evidence type="ECO:0000256" key="16">
    <source>
        <dbReference type="ARBA" id="ARBA00023268"/>
    </source>
</evidence>
<protein>
    <recommendedName>
        <fullName evidence="9">Bifunctional lycopene cyclase/phytoene synthase</fullName>
        <ecNumber evidence="8">2.5.1.32</ecNumber>
        <ecNumber evidence="7">5.5.1.19</ecNumber>
    </recommendedName>
</protein>
<comment type="similarity">
    <text evidence="6">In the C-terminal section; belongs to the phytoene/squalene synthase family.</text>
</comment>
<keyword evidence="13 19" id="KW-1133">Transmembrane helix</keyword>
<keyword evidence="16" id="KW-0511">Multifunctional enzyme</keyword>
<dbReference type="InterPro" id="IPR033904">
    <property type="entry name" value="Trans_IPPS_HH"/>
</dbReference>
<dbReference type="EC" id="5.5.1.19" evidence="7"/>
<feature type="transmembrane region" description="Helical" evidence="19">
    <location>
        <begin position="188"/>
        <end position="206"/>
    </location>
</feature>
<dbReference type="EMBL" id="LN483142">
    <property type="protein sequence ID" value="CED83449.1"/>
    <property type="molecule type" value="Genomic_DNA"/>
</dbReference>
<sequence>MTALAYYQIHLIYTLPILGLLGLLTSPILTKFDIYKISILVFIAFSATTPWDSWIIRNGAWTYPSAESGQGVFGTFLDVPYEEYAFFVIQTVITGLVYVLATRHLLPSLALPKTRSSALSLALKALIPLPIIYLFTAHPSPSPDPLVTDHYFYMRALSLLITPPTMLLAALSGEYAFDWKSGRAKSTIAAIMIPTVYLIWVDYVAVGQDSWSINDEKIVGWRLGGVLPIEEAMFFLLTNLMIVLGLSACDHTQALYLLHGRTIYGNKKMPSSFPLITPPVLSLFFSSRPYSSQPKRDLELAVKLLEKKSRSFFVASAGFPSEVRERLVGLYAFCRVTDDLIDSPEVSSNPHATIDMVSDFLTLLFGPPLHPSQPDKILSSPLLPPSHPSRPTGMYPLPPPPSLSPAELVQFLTERVPVQYHFAFRLLAKLQGLIPRYPLDELLRGYTTDLIFPLSTEAVQARKTPIETTADLLDYGLCVAGSVAELLVYVSWASAPSQVPATIEEREAVLVASREMGTALQLVNIARDIKGDATEGRFYLPLSFFGLRDESKLAIPTDWTEPRPQDFDKLLSLSPSSTLPSSNASESFRFEWKTYSLPLVAYAEDLAKHSYKGIDRLPTEVQAGMRAACASYLLIGREIKVVWKGDVGERRTVAGWRRVRKVLSVVMSGWEGQ</sequence>
<dbReference type="InterPro" id="IPR017825">
    <property type="entry name" value="Lycopene_cyclase_dom"/>
</dbReference>
<evidence type="ECO:0000256" key="3">
    <source>
        <dbReference type="ARBA" id="ARBA00005089"/>
    </source>
</evidence>
<evidence type="ECO:0000256" key="12">
    <source>
        <dbReference type="ARBA" id="ARBA00022746"/>
    </source>
</evidence>
<comment type="catalytic activity">
    <reaction evidence="18">
        <text>all-trans-lycopene = gamma-carotene</text>
        <dbReference type="Rhea" id="RHEA:32219"/>
        <dbReference type="ChEBI" id="CHEBI:15948"/>
        <dbReference type="ChEBI" id="CHEBI:27740"/>
        <dbReference type="EC" id="5.5.1.19"/>
    </reaction>
</comment>
<feature type="transmembrane region" description="Helical" evidence="19">
    <location>
        <begin position="118"/>
        <end position="136"/>
    </location>
</feature>
<evidence type="ECO:0000256" key="19">
    <source>
        <dbReference type="SAM" id="Phobius"/>
    </source>
</evidence>
<dbReference type="InterPro" id="IPR002060">
    <property type="entry name" value="Squ/phyt_synthse"/>
</dbReference>
<comment type="pathway">
    <text evidence="4">Carotenoid biosynthesis; phytoene biosynthesis; all-trans-phytoene from geranylgeranyl diphosphate: step 1/1.</text>
</comment>
<dbReference type="InterPro" id="IPR019845">
    <property type="entry name" value="Squalene/phytoene_synthase_CS"/>
</dbReference>
<dbReference type="SFLD" id="SFLDS00005">
    <property type="entry name" value="Isoprenoid_Synthase_Type_I"/>
    <property type="match status" value="1"/>
</dbReference>
<evidence type="ECO:0000256" key="10">
    <source>
        <dbReference type="ARBA" id="ARBA00022679"/>
    </source>
</evidence>
<comment type="similarity">
    <text evidence="5">In the N-terminal section; belongs to the lycopene beta-cyclase family.</text>
</comment>
<dbReference type="UniPathway" id="UPA00802"/>
<reference evidence="20" key="1">
    <citation type="submission" date="2014-05" db="EMBL/GenBank/DDBJ databases">
        <authorList>
            <person name="Chen L."/>
            <person name="Li L."/>
        </authorList>
    </citation>
    <scope>NUCLEOTIDE SEQUENCE</scope>
</reference>
<evidence type="ECO:0000256" key="1">
    <source>
        <dbReference type="ARBA" id="ARBA00001805"/>
    </source>
</evidence>
<evidence type="ECO:0000256" key="11">
    <source>
        <dbReference type="ARBA" id="ARBA00022692"/>
    </source>
</evidence>
<keyword evidence="10 22" id="KW-0808">Transferase</keyword>
<dbReference type="EMBL" id="KJ783314">
    <property type="protein sequence ID" value="AII26676.1"/>
    <property type="molecule type" value="Genomic_DNA"/>
</dbReference>
<evidence type="ECO:0000256" key="17">
    <source>
        <dbReference type="ARBA" id="ARBA00029313"/>
    </source>
</evidence>
<evidence type="ECO:0000313" key="22">
    <source>
        <dbReference type="EMBL" id="UGY87000.1"/>
    </source>
</evidence>
<evidence type="ECO:0000256" key="2">
    <source>
        <dbReference type="ARBA" id="ARBA00004141"/>
    </source>
</evidence>
<evidence type="ECO:0000256" key="9">
    <source>
        <dbReference type="ARBA" id="ARBA00018909"/>
    </source>
</evidence>
<dbReference type="SFLD" id="SFLDG01018">
    <property type="entry name" value="Squalene/Phytoene_Synthase_Lik"/>
    <property type="match status" value="1"/>
</dbReference>
<dbReference type="SUPFAM" id="SSF48576">
    <property type="entry name" value="Terpenoid synthases"/>
    <property type="match status" value="1"/>
</dbReference>
<name>A0A076G5H5_PHARH</name>
<accession>A0A0F7SS24</accession>
<keyword evidence="15 22" id="KW-0413">Isomerase</keyword>
<reference evidence="22" key="3">
    <citation type="journal article" date="2021" name="FEMS Yeast Res.">
        <title>Novel carotenogenic gene combinations from red yeasts enhanced lycopene and beta-carotene production in Saccharomyces cerevisiae from the low-cost substrate sucrose.</title>
        <authorList>
            <person name="Watcharawipas A."/>
            <person name="Sansatchanon K."/>
            <person name="Phithakrotchanakoon C."/>
            <person name="Tanapongpipat S."/>
            <person name="Runguphan W."/>
            <person name="Kocharin K."/>
        </authorList>
    </citation>
    <scope>NUCLEOTIDE SEQUENCE</scope>
</reference>
<gene>
    <name evidence="22" type="primary">crtYB</name>
</gene>
<dbReference type="EC" id="2.5.1.32" evidence="8"/>
<proteinExistence type="evidence at transcript level"/>
<comment type="pathway">
    <text evidence="3">Carotenoid biosynthesis; beta-carotene biosynthesis.</text>
</comment>
<dbReference type="GO" id="GO:0045436">
    <property type="term" value="F:lycopene beta cyclase activity"/>
    <property type="evidence" value="ECO:0007669"/>
    <property type="project" value="UniProtKB-ARBA"/>
</dbReference>
<keyword evidence="12" id="KW-0125">Carotenoid biosynthesis</keyword>
<feature type="transmembrane region" description="Helical" evidence="19">
    <location>
        <begin position="156"/>
        <end position="176"/>
    </location>
</feature>
<evidence type="ECO:0000256" key="14">
    <source>
        <dbReference type="ARBA" id="ARBA00023136"/>
    </source>
</evidence>
<evidence type="ECO:0000256" key="6">
    <source>
        <dbReference type="ARBA" id="ARBA00008406"/>
    </source>
</evidence>
<evidence type="ECO:0000256" key="18">
    <source>
        <dbReference type="ARBA" id="ARBA00029335"/>
    </source>
</evidence>
<evidence type="ECO:0000256" key="7">
    <source>
        <dbReference type="ARBA" id="ARBA00012242"/>
    </source>
</evidence>
<organism evidence="20">
    <name type="scientific">Phaffia rhodozyma</name>
    <name type="common">Yeast</name>
    <name type="synonym">Xanthophyllomyces dendrorhous</name>
    <dbReference type="NCBI Taxonomy" id="264483"/>
    <lineage>
        <taxon>Eukaryota</taxon>
        <taxon>Fungi</taxon>
        <taxon>Dikarya</taxon>
        <taxon>Basidiomycota</taxon>
        <taxon>Agaricomycotina</taxon>
        <taxon>Tremellomycetes</taxon>
        <taxon>Cystofilobasidiales</taxon>
        <taxon>Mrakiaceae</taxon>
        <taxon>Phaffia</taxon>
    </lineage>
</organism>
<dbReference type="GO" id="GO:0016117">
    <property type="term" value="P:carotenoid biosynthetic process"/>
    <property type="evidence" value="ECO:0007669"/>
    <property type="project" value="UniProtKB-KW"/>
</dbReference>
<keyword evidence="11 19" id="KW-0812">Transmembrane</keyword>
<evidence type="ECO:0000313" key="20">
    <source>
        <dbReference type="EMBL" id="AII26676.1"/>
    </source>
</evidence>
<keyword evidence="14 19" id="KW-0472">Membrane</keyword>
<dbReference type="NCBIfam" id="TIGR03462">
    <property type="entry name" value="CarR_dom_SF"/>
    <property type="match status" value="2"/>
</dbReference>